<proteinExistence type="predicted"/>
<keyword evidence="2" id="KW-0418">Kinase</keyword>
<protein>
    <submittedName>
        <fullName evidence="2">Diacylglycerol kinase iota</fullName>
    </submittedName>
</protein>
<evidence type="ECO:0000256" key="1">
    <source>
        <dbReference type="SAM" id="MobiDB-lite"/>
    </source>
</evidence>
<feature type="region of interest" description="Disordered" evidence="1">
    <location>
        <begin position="1"/>
        <end position="43"/>
    </location>
</feature>
<evidence type="ECO:0000313" key="3">
    <source>
        <dbReference type="Proteomes" id="UP000314294"/>
    </source>
</evidence>
<feature type="compositionally biased region" description="Basic and acidic residues" evidence="1">
    <location>
        <begin position="1"/>
        <end position="27"/>
    </location>
</feature>
<dbReference type="Proteomes" id="UP000314294">
    <property type="component" value="Unassembled WGS sequence"/>
</dbReference>
<gene>
    <name evidence="2" type="primary">DGKI_2</name>
    <name evidence="2" type="ORF">EYF80_013592</name>
</gene>
<dbReference type="EMBL" id="SRLO01000095">
    <property type="protein sequence ID" value="TNN76304.1"/>
    <property type="molecule type" value="Genomic_DNA"/>
</dbReference>
<organism evidence="2 3">
    <name type="scientific">Liparis tanakae</name>
    <name type="common">Tanaka's snailfish</name>
    <dbReference type="NCBI Taxonomy" id="230148"/>
    <lineage>
        <taxon>Eukaryota</taxon>
        <taxon>Metazoa</taxon>
        <taxon>Chordata</taxon>
        <taxon>Craniata</taxon>
        <taxon>Vertebrata</taxon>
        <taxon>Euteleostomi</taxon>
        <taxon>Actinopterygii</taxon>
        <taxon>Neopterygii</taxon>
        <taxon>Teleostei</taxon>
        <taxon>Neoteleostei</taxon>
        <taxon>Acanthomorphata</taxon>
        <taxon>Eupercaria</taxon>
        <taxon>Perciformes</taxon>
        <taxon>Cottioidei</taxon>
        <taxon>Cottales</taxon>
        <taxon>Liparidae</taxon>
        <taxon>Liparis</taxon>
    </lineage>
</organism>
<keyword evidence="3" id="KW-1185">Reference proteome</keyword>
<accession>A0A4Z2IFW5</accession>
<reference evidence="2 3" key="1">
    <citation type="submission" date="2019-03" db="EMBL/GenBank/DDBJ databases">
        <title>First draft genome of Liparis tanakae, snailfish: a comprehensive survey of snailfish specific genes.</title>
        <authorList>
            <person name="Kim W."/>
            <person name="Song I."/>
            <person name="Jeong J.-H."/>
            <person name="Kim D."/>
            <person name="Kim S."/>
            <person name="Ryu S."/>
            <person name="Song J.Y."/>
            <person name="Lee S.K."/>
        </authorList>
    </citation>
    <scope>NUCLEOTIDE SEQUENCE [LARGE SCALE GENOMIC DNA]</scope>
    <source>
        <tissue evidence="2">Muscle</tissue>
    </source>
</reference>
<keyword evidence="2" id="KW-0808">Transferase</keyword>
<comment type="caution">
    <text evidence="2">The sequence shown here is derived from an EMBL/GenBank/DDBJ whole genome shotgun (WGS) entry which is preliminary data.</text>
</comment>
<sequence length="130" mass="14950">MRRREEERRGKERTEERRRGGEEEHLGPAHLALPPASNGPNKELRTCMDWTENALNGDHLWMETSCSGDLCYLGEDTCLLKAAINFRCKPTYREGGSRCMRDVIRVKLTDSLAYSSNDHQKHPPEEQFSS</sequence>
<dbReference type="GO" id="GO:0016301">
    <property type="term" value="F:kinase activity"/>
    <property type="evidence" value="ECO:0007669"/>
    <property type="project" value="UniProtKB-KW"/>
</dbReference>
<evidence type="ECO:0000313" key="2">
    <source>
        <dbReference type="EMBL" id="TNN76304.1"/>
    </source>
</evidence>
<name>A0A4Z2IFW5_9TELE</name>
<dbReference type="AlphaFoldDB" id="A0A4Z2IFW5"/>
<dbReference type="OrthoDB" id="242257at2759"/>